<feature type="domain" description="Core-binding (CB)" evidence="6">
    <location>
        <begin position="250"/>
        <end position="330"/>
    </location>
</feature>
<dbReference type="SUPFAM" id="SSF56349">
    <property type="entry name" value="DNA breaking-rejoining enzymes"/>
    <property type="match status" value="1"/>
</dbReference>
<organism evidence="7 8">
    <name type="scientific">Acidithiobacillus caldus (strain SM-1)</name>
    <dbReference type="NCBI Taxonomy" id="990288"/>
    <lineage>
        <taxon>Bacteria</taxon>
        <taxon>Pseudomonadati</taxon>
        <taxon>Pseudomonadota</taxon>
        <taxon>Acidithiobacillia</taxon>
        <taxon>Acidithiobacillales</taxon>
        <taxon>Acidithiobacillaceae</taxon>
        <taxon>Acidithiobacillus</taxon>
    </lineage>
</organism>
<dbReference type="InterPro" id="IPR013762">
    <property type="entry name" value="Integrase-like_cat_sf"/>
</dbReference>
<dbReference type="GO" id="GO:0006310">
    <property type="term" value="P:DNA recombination"/>
    <property type="evidence" value="ECO:0007669"/>
    <property type="project" value="UniProtKB-KW"/>
</dbReference>
<dbReference type="HOGENOM" id="CLU_022238_0_0_6"/>
<accession>F9ZL98</accession>
<proteinExistence type="predicted"/>
<keyword evidence="1" id="KW-0229">DNA integration</keyword>
<evidence type="ECO:0000256" key="3">
    <source>
        <dbReference type="ARBA" id="ARBA00023172"/>
    </source>
</evidence>
<dbReference type="Pfam" id="PF20172">
    <property type="entry name" value="DUF6538"/>
    <property type="match status" value="1"/>
</dbReference>
<dbReference type="InterPro" id="IPR046668">
    <property type="entry name" value="DUF6538"/>
</dbReference>
<dbReference type="Gene3D" id="1.10.443.10">
    <property type="entry name" value="Intergrase catalytic core"/>
    <property type="match status" value="1"/>
</dbReference>
<dbReference type="GO" id="GO:0015074">
    <property type="term" value="P:DNA integration"/>
    <property type="evidence" value="ECO:0007669"/>
    <property type="project" value="UniProtKB-KW"/>
</dbReference>
<dbReference type="GeneID" id="92931046"/>
<dbReference type="Gene3D" id="1.10.150.130">
    <property type="match status" value="1"/>
</dbReference>
<sequence>MVQKAGTKRGERDEEKVMPALPSNCYKTPHGYVFRIVVPESLRAAVGKREIKHSLGKDYRQAVSQARLLALQVDQQFQSLRQNLQQETDYAEAFARYVAQAPNLPLKPITKVTPALVSGLRALWLSSLEADLAWRREGINDEEYQELQENIQEVQAKIAQALARGQPEPFLPVIRGLLVGKGYQLAVTPAEERQLVLDVLPALQEGYDILAQRQAGRLVQPKLTPEDMPLPAAWEPATSTSHAISRNSDLSWQELLDHWRQDCPRKPRTDRELQRLIRSLSSFLPKATPATLTRAQVTDWLRHERDQRGNSAKTLEKKGTLVGAVFSIAVKDELLEKNPFAGFDYNRFAAKEGLAPESQRRSFTQAELAQIFSPQGLFGITTSAGGGGYHARIWIPLIALYSGARLNEIGQLTVDHIVREPVPHFKILQAKNQNSIRDVPLHPKLIELGFLDYVEAIRSAGYRSLWPFLRSRSQVSTDSEVLGRWFGRFLHHTLNLPSEVTFHSFRHTFKDLCRNALIARELHHALTGHASPGQVENVGDSYGEGYSITVKAKELAKVDPGIPIPKPTPFSGARKPAAVAAGFSSSPKNKTSGAA</sequence>
<reference evidence="7 8" key="1">
    <citation type="journal article" date="2011" name="J. Genet. Genomics">
        <title>Unraveling the Acidithiobacillus caldus complete genome and its central metabolisms for carbon assimilation.</title>
        <authorList>
            <person name="You X.Y."/>
            <person name="Guo X."/>
            <person name="Zheng H.J."/>
            <person name="Zhang M.J."/>
            <person name="Liu L.J."/>
            <person name="Zhu Y.Q."/>
            <person name="Zhu B."/>
            <person name="Wang S.Y."/>
            <person name="Zhao G.P."/>
            <person name="Poetsch A."/>
            <person name="Jiang C.Y."/>
            <person name="Liu S.J."/>
        </authorList>
    </citation>
    <scope>NUCLEOTIDE SEQUENCE [LARGE SCALE GENOMIC DNA]</scope>
    <source>
        <strain evidence="7 8">SM-1</strain>
    </source>
</reference>
<evidence type="ECO:0000256" key="5">
    <source>
        <dbReference type="SAM" id="MobiDB-lite"/>
    </source>
</evidence>
<evidence type="ECO:0000256" key="2">
    <source>
        <dbReference type="ARBA" id="ARBA00023125"/>
    </source>
</evidence>
<evidence type="ECO:0000256" key="1">
    <source>
        <dbReference type="ARBA" id="ARBA00022908"/>
    </source>
</evidence>
<keyword evidence="3" id="KW-0233">DNA recombination</keyword>
<evidence type="ECO:0000313" key="8">
    <source>
        <dbReference type="Proteomes" id="UP000006135"/>
    </source>
</evidence>
<evidence type="ECO:0000256" key="4">
    <source>
        <dbReference type="PROSITE-ProRule" id="PRU01248"/>
    </source>
</evidence>
<dbReference type="CDD" id="cd01184">
    <property type="entry name" value="INT_C_like_1"/>
    <property type="match status" value="1"/>
</dbReference>
<evidence type="ECO:0000259" key="6">
    <source>
        <dbReference type="PROSITE" id="PS51900"/>
    </source>
</evidence>
<dbReference type="KEGG" id="acu:Atc_1035"/>
<name>F9ZL98_ACICS</name>
<dbReference type="InterPro" id="IPR010998">
    <property type="entry name" value="Integrase_recombinase_N"/>
</dbReference>
<gene>
    <name evidence="7" type="ordered locus">Atc_1035</name>
</gene>
<dbReference type="GO" id="GO:0003677">
    <property type="term" value="F:DNA binding"/>
    <property type="evidence" value="ECO:0007669"/>
    <property type="project" value="UniProtKB-UniRule"/>
</dbReference>
<keyword evidence="2 4" id="KW-0238">DNA-binding</keyword>
<feature type="compositionally biased region" description="Polar residues" evidence="5">
    <location>
        <begin position="583"/>
        <end position="595"/>
    </location>
</feature>
<dbReference type="EMBL" id="CP002573">
    <property type="protein sequence ID" value="AEK57684.1"/>
    <property type="molecule type" value="Genomic_DNA"/>
</dbReference>
<evidence type="ECO:0000313" key="7">
    <source>
        <dbReference type="EMBL" id="AEK57684.1"/>
    </source>
</evidence>
<dbReference type="Proteomes" id="UP000006135">
    <property type="component" value="Chromosome"/>
</dbReference>
<dbReference type="InterPro" id="IPR011010">
    <property type="entry name" value="DNA_brk_join_enz"/>
</dbReference>
<dbReference type="PROSITE" id="PS51900">
    <property type="entry name" value="CB"/>
    <property type="match status" value="1"/>
</dbReference>
<feature type="region of interest" description="Disordered" evidence="5">
    <location>
        <begin position="564"/>
        <end position="595"/>
    </location>
</feature>
<dbReference type="RefSeq" id="WP_014002579.1">
    <property type="nucleotide sequence ID" value="NC_015850.1"/>
</dbReference>
<dbReference type="InterPro" id="IPR044068">
    <property type="entry name" value="CB"/>
</dbReference>
<dbReference type="AlphaFoldDB" id="F9ZL98"/>
<keyword evidence="8" id="KW-1185">Reference proteome</keyword>
<protein>
    <submittedName>
        <fullName evidence="7">Phage integrase</fullName>
    </submittedName>
</protein>